<dbReference type="PANTHER" id="PTHR24567:SF26">
    <property type="entry name" value="REGULATORY PROTEIN YEIL"/>
    <property type="match status" value="1"/>
</dbReference>
<evidence type="ECO:0000256" key="4">
    <source>
        <dbReference type="ARBA" id="ARBA00023163"/>
    </source>
</evidence>
<evidence type="ECO:0000256" key="2">
    <source>
        <dbReference type="ARBA" id="ARBA00023125"/>
    </source>
</evidence>
<evidence type="ECO:0000256" key="3">
    <source>
        <dbReference type="ARBA" id="ARBA00023159"/>
    </source>
</evidence>
<dbReference type="InterPro" id="IPR036390">
    <property type="entry name" value="WH_DNA-bd_sf"/>
</dbReference>
<dbReference type="GO" id="GO:0005829">
    <property type="term" value="C:cytosol"/>
    <property type="evidence" value="ECO:0007669"/>
    <property type="project" value="TreeGrafter"/>
</dbReference>
<dbReference type="RefSeq" id="WP_131236230.1">
    <property type="nucleotide sequence ID" value="NZ_SJTH01000004.1"/>
</dbReference>
<proteinExistence type="predicted"/>
<keyword evidence="2" id="KW-0238">DNA-binding</keyword>
<dbReference type="Gene3D" id="2.60.120.10">
    <property type="entry name" value="Jelly Rolls"/>
    <property type="match status" value="1"/>
</dbReference>
<gene>
    <name evidence="7" type="ORF">E0Y62_04225</name>
</gene>
<evidence type="ECO:0000259" key="6">
    <source>
        <dbReference type="PROSITE" id="PS51063"/>
    </source>
</evidence>
<evidence type="ECO:0000259" key="5">
    <source>
        <dbReference type="PROSITE" id="PS50042"/>
    </source>
</evidence>
<dbReference type="CDD" id="cd00038">
    <property type="entry name" value="CAP_ED"/>
    <property type="match status" value="1"/>
</dbReference>
<name>A0A4R1AYB3_9BACI</name>
<dbReference type="OrthoDB" id="9810708at2"/>
<keyword evidence="1" id="KW-0805">Transcription regulation</keyword>
<dbReference type="InterPro" id="IPR012318">
    <property type="entry name" value="HTH_CRP"/>
</dbReference>
<sequence length="235" mass="27691">MAATADILNQLKGFQIFKDLHSYQLEEISIDTQCKTFTRKMQLFAQFEPIEHIYFLLEGQVKLYRMDHRGNEQIVNIACEGEMFPHIGFFRPQTYPAYAEAMKTTAALAISLQPFKRFINKNPIISEKLINIMEDKMIDLQSRLEEKMLYPLCEQVILLLIRLRDQYGHELNNDWILIQNHFSNRELASLIGSTRETINRYLNDLRKQGVIKFTAEGNILIHKIKLSRLIEFHER</sequence>
<keyword evidence="8" id="KW-1185">Reference proteome</keyword>
<dbReference type="SMART" id="SM00100">
    <property type="entry name" value="cNMP"/>
    <property type="match status" value="1"/>
</dbReference>
<keyword evidence="3" id="KW-0010">Activator</keyword>
<organism evidence="7 8">
    <name type="scientific">Cytobacillus praedii</name>
    <dbReference type="NCBI Taxonomy" id="1742358"/>
    <lineage>
        <taxon>Bacteria</taxon>
        <taxon>Bacillati</taxon>
        <taxon>Bacillota</taxon>
        <taxon>Bacilli</taxon>
        <taxon>Bacillales</taxon>
        <taxon>Bacillaceae</taxon>
        <taxon>Cytobacillus</taxon>
    </lineage>
</organism>
<evidence type="ECO:0000313" key="8">
    <source>
        <dbReference type="Proteomes" id="UP000293846"/>
    </source>
</evidence>
<dbReference type="SUPFAM" id="SSF51206">
    <property type="entry name" value="cAMP-binding domain-like"/>
    <property type="match status" value="1"/>
</dbReference>
<dbReference type="InterPro" id="IPR000595">
    <property type="entry name" value="cNMP-bd_dom"/>
</dbReference>
<dbReference type="Pfam" id="PF13545">
    <property type="entry name" value="HTH_Crp_2"/>
    <property type="match status" value="1"/>
</dbReference>
<dbReference type="EMBL" id="SJTH01000004">
    <property type="protein sequence ID" value="TCJ05366.1"/>
    <property type="molecule type" value="Genomic_DNA"/>
</dbReference>
<dbReference type="STRING" id="1742358.GCA_001439605_04883"/>
<dbReference type="Pfam" id="PF00027">
    <property type="entry name" value="cNMP_binding"/>
    <property type="match status" value="1"/>
</dbReference>
<dbReference type="SUPFAM" id="SSF46785">
    <property type="entry name" value="Winged helix' DNA-binding domain"/>
    <property type="match status" value="1"/>
</dbReference>
<dbReference type="CDD" id="cd00092">
    <property type="entry name" value="HTH_CRP"/>
    <property type="match status" value="1"/>
</dbReference>
<feature type="domain" description="HTH crp-type" evidence="6">
    <location>
        <begin position="150"/>
        <end position="225"/>
    </location>
</feature>
<comment type="caution">
    <text evidence="7">The sequence shown here is derived from an EMBL/GenBank/DDBJ whole genome shotgun (WGS) entry which is preliminary data.</text>
</comment>
<dbReference type="AlphaFoldDB" id="A0A4R1AYB3"/>
<dbReference type="InterPro" id="IPR050397">
    <property type="entry name" value="Env_Response_Regulators"/>
</dbReference>
<dbReference type="PRINTS" id="PR00034">
    <property type="entry name" value="HTHCRP"/>
</dbReference>
<feature type="domain" description="Cyclic nucleotide-binding" evidence="5">
    <location>
        <begin position="16"/>
        <end position="136"/>
    </location>
</feature>
<dbReference type="InterPro" id="IPR036388">
    <property type="entry name" value="WH-like_DNA-bd_sf"/>
</dbReference>
<accession>A0A4R1AYB3</accession>
<dbReference type="PROSITE" id="PS51063">
    <property type="entry name" value="HTH_CRP_2"/>
    <property type="match status" value="1"/>
</dbReference>
<dbReference type="GO" id="GO:0003677">
    <property type="term" value="F:DNA binding"/>
    <property type="evidence" value="ECO:0007669"/>
    <property type="project" value="UniProtKB-KW"/>
</dbReference>
<dbReference type="InterPro" id="IPR018490">
    <property type="entry name" value="cNMP-bd_dom_sf"/>
</dbReference>
<dbReference type="SMART" id="SM00419">
    <property type="entry name" value="HTH_CRP"/>
    <property type="match status" value="1"/>
</dbReference>
<dbReference type="Gene3D" id="1.10.10.10">
    <property type="entry name" value="Winged helix-like DNA-binding domain superfamily/Winged helix DNA-binding domain"/>
    <property type="match status" value="1"/>
</dbReference>
<dbReference type="PANTHER" id="PTHR24567">
    <property type="entry name" value="CRP FAMILY TRANSCRIPTIONAL REGULATORY PROTEIN"/>
    <property type="match status" value="1"/>
</dbReference>
<keyword evidence="4" id="KW-0804">Transcription</keyword>
<evidence type="ECO:0000256" key="1">
    <source>
        <dbReference type="ARBA" id="ARBA00023015"/>
    </source>
</evidence>
<dbReference type="Proteomes" id="UP000293846">
    <property type="component" value="Unassembled WGS sequence"/>
</dbReference>
<reference evidence="7 8" key="1">
    <citation type="submission" date="2019-03" db="EMBL/GenBank/DDBJ databases">
        <authorList>
            <person name="Jensen L."/>
            <person name="Storgaard J."/>
            <person name="Sulaj E."/>
            <person name="Schramm A."/>
            <person name="Marshall I.P.G."/>
        </authorList>
    </citation>
    <scope>NUCLEOTIDE SEQUENCE [LARGE SCALE GENOMIC DNA]</scope>
    <source>
        <strain evidence="7 8">2017H2G3</strain>
    </source>
</reference>
<protein>
    <submittedName>
        <fullName evidence="7">Crp/Fnr family transcriptional regulator</fullName>
    </submittedName>
</protein>
<evidence type="ECO:0000313" key="7">
    <source>
        <dbReference type="EMBL" id="TCJ05366.1"/>
    </source>
</evidence>
<dbReference type="PROSITE" id="PS50042">
    <property type="entry name" value="CNMP_BINDING_3"/>
    <property type="match status" value="1"/>
</dbReference>
<dbReference type="InterPro" id="IPR014710">
    <property type="entry name" value="RmlC-like_jellyroll"/>
</dbReference>
<dbReference type="GO" id="GO:0003700">
    <property type="term" value="F:DNA-binding transcription factor activity"/>
    <property type="evidence" value="ECO:0007669"/>
    <property type="project" value="TreeGrafter"/>
</dbReference>